<evidence type="ECO:0000259" key="1">
    <source>
        <dbReference type="PROSITE" id="PS50404"/>
    </source>
</evidence>
<dbReference type="EMBL" id="HBFA01033126">
    <property type="protein sequence ID" value="CAD8684087.1"/>
    <property type="molecule type" value="Transcribed_RNA"/>
</dbReference>
<dbReference type="SUPFAM" id="SSF52833">
    <property type="entry name" value="Thioredoxin-like"/>
    <property type="match status" value="1"/>
</dbReference>
<dbReference type="InterPro" id="IPR050213">
    <property type="entry name" value="GST_superfamily"/>
</dbReference>
<feature type="domain" description="GST N-terminal" evidence="1">
    <location>
        <begin position="2"/>
        <end position="80"/>
    </location>
</feature>
<proteinExistence type="predicted"/>
<gene>
    <name evidence="3" type="ORF">POBO1169_LOCUS16671</name>
</gene>
<dbReference type="GO" id="GO:0004364">
    <property type="term" value="F:glutathione transferase activity"/>
    <property type="evidence" value="ECO:0007669"/>
    <property type="project" value="TreeGrafter"/>
</dbReference>
<dbReference type="CDD" id="cd03192">
    <property type="entry name" value="GST_C_Sigma_like"/>
    <property type="match status" value="1"/>
</dbReference>
<dbReference type="Pfam" id="PF14497">
    <property type="entry name" value="GST_C_3"/>
    <property type="match status" value="1"/>
</dbReference>
<dbReference type="SFLD" id="SFLDG01205">
    <property type="entry name" value="AMPS.1"/>
    <property type="match status" value="1"/>
</dbReference>
<dbReference type="PROSITE" id="PS50404">
    <property type="entry name" value="GST_NTER"/>
    <property type="match status" value="1"/>
</dbReference>
<evidence type="ECO:0000259" key="2">
    <source>
        <dbReference type="PROSITE" id="PS50405"/>
    </source>
</evidence>
<dbReference type="CDD" id="cd03039">
    <property type="entry name" value="GST_N_Sigma_like"/>
    <property type="match status" value="1"/>
</dbReference>
<dbReference type="Gene3D" id="3.40.30.10">
    <property type="entry name" value="Glutaredoxin"/>
    <property type="match status" value="1"/>
</dbReference>
<dbReference type="SUPFAM" id="SSF47616">
    <property type="entry name" value="GST C-terminal domain-like"/>
    <property type="match status" value="1"/>
</dbReference>
<reference evidence="3" key="1">
    <citation type="submission" date="2021-01" db="EMBL/GenBank/DDBJ databases">
        <authorList>
            <person name="Corre E."/>
            <person name="Pelletier E."/>
            <person name="Niang G."/>
            <person name="Scheremetjew M."/>
            <person name="Finn R."/>
            <person name="Kale V."/>
            <person name="Holt S."/>
            <person name="Cochrane G."/>
            <person name="Meng A."/>
            <person name="Brown T."/>
            <person name="Cohen L."/>
        </authorList>
    </citation>
    <scope>NUCLEOTIDE SEQUENCE</scope>
    <source>
        <strain evidence="3">CCMP722</strain>
    </source>
</reference>
<sequence>MAPYILKYFGLPALGEPIRIILHLGKLEWEDVIVTGETWPAMKPNTKWGQVPVLTTPSGKEMTQSKAMTRYLGKLVSYEGKPLYPECPEAAFDVDEFIDAFEDARMTFVPTFAIQDQAEKEAARAALVADDGKMTAVLTKIEKFAAGTGFVVGDSLTIADIWAYFFCNLLRCGFLDGFPKDYLGKYPKLTAIVENVASIPAVKEYVDKKVAGGNGLYNCMLPSK</sequence>
<feature type="domain" description="GST C-terminal" evidence="2">
    <location>
        <begin position="87"/>
        <end position="224"/>
    </location>
</feature>
<dbReference type="InterPro" id="IPR040079">
    <property type="entry name" value="Glutathione_S-Trfase"/>
</dbReference>
<dbReference type="SFLD" id="SFLDS00019">
    <property type="entry name" value="Glutathione_Transferase_(cytos"/>
    <property type="match status" value="1"/>
</dbReference>
<organism evidence="3">
    <name type="scientific">Pyramimonas obovata</name>
    <dbReference type="NCBI Taxonomy" id="1411642"/>
    <lineage>
        <taxon>Eukaryota</taxon>
        <taxon>Viridiplantae</taxon>
        <taxon>Chlorophyta</taxon>
        <taxon>Pyramimonadophyceae</taxon>
        <taxon>Pyramimonadales</taxon>
        <taxon>Pyramimonadaceae</taxon>
        <taxon>Pyramimonas</taxon>
        <taxon>Pyramimonas incertae sedis</taxon>
    </lineage>
</organism>
<name>A0A7S0RQH4_9CHLO</name>
<dbReference type="GO" id="GO:0006749">
    <property type="term" value="P:glutathione metabolic process"/>
    <property type="evidence" value="ECO:0007669"/>
    <property type="project" value="TreeGrafter"/>
</dbReference>
<dbReference type="InterPro" id="IPR036249">
    <property type="entry name" value="Thioredoxin-like_sf"/>
</dbReference>
<dbReference type="InterPro" id="IPR004046">
    <property type="entry name" value="GST_C"/>
</dbReference>
<dbReference type="InterPro" id="IPR010987">
    <property type="entry name" value="Glutathione-S-Trfase_C-like"/>
</dbReference>
<dbReference type="SFLD" id="SFLDG00363">
    <property type="entry name" value="AMPS_(cytGST):_Alpha-__Mu-__Pi"/>
    <property type="match status" value="1"/>
</dbReference>
<evidence type="ECO:0000313" key="3">
    <source>
        <dbReference type="EMBL" id="CAD8684087.1"/>
    </source>
</evidence>
<evidence type="ECO:0008006" key="4">
    <source>
        <dbReference type="Google" id="ProtNLM"/>
    </source>
</evidence>
<dbReference type="AlphaFoldDB" id="A0A7S0RQH4"/>
<protein>
    <recommendedName>
        <fullName evidence="4">Glutathione transferase</fullName>
    </recommendedName>
</protein>
<dbReference type="InterPro" id="IPR004045">
    <property type="entry name" value="Glutathione_S-Trfase_N"/>
</dbReference>
<accession>A0A7S0RQH4</accession>
<dbReference type="PANTHER" id="PTHR11571">
    <property type="entry name" value="GLUTATHIONE S-TRANSFERASE"/>
    <property type="match status" value="1"/>
</dbReference>
<dbReference type="InterPro" id="IPR036282">
    <property type="entry name" value="Glutathione-S-Trfase_C_sf"/>
</dbReference>
<dbReference type="Gene3D" id="1.20.1050.10">
    <property type="match status" value="1"/>
</dbReference>
<dbReference type="PROSITE" id="PS50405">
    <property type="entry name" value="GST_CTER"/>
    <property type="match status" value="1"/>
</dbReference>